<reference evidence="5 6" key="1">
    <citation type="submission" date="2021-12" db="EMBL/GenBank/DDBJ databases">
        <title>Sinirhodobacter sp. WL0062 is a bacterium isolated from seawater.</title>
        <authorList>
            <person name="Wang L."/>
            <person name="He W."/>
            <person name="Zhang D.-F."/>
        </authorList>
    </citation>
    <scope>NUCLEOTIDE SEQUENCE [LARGE SCALE GENOMIC DNA]</scope>
    <source>
        <strain evidence="5 6">WL0062</strain>
    </source>
</reference>
<keyword evidence="1" id="KW-0677">Repeat</keyword>
<keyword evidence="2 3" id="KW-0040">ANK repeat</keyword>
<dbReference type="PANTHER" id="PTHR24171:SF9">
    <property type="entry name" value="ANKYRIN REPEAT DOMAIN-CONTAINING PROTEIN 39"/>
    <property type="match status" value="1"/>
</dbReference>
<dbReference type="SMART" id="SM00248">
    <property type="entry name" value="ANK"/>
    <property type="match status" value="2"/>
</dbReference>
<gene>
    <name evidence="5" type="ORF">LZA78_04390</name>
</gene>
<dbReference type="InterPro" id="IPR002110">
    <property type="entry name" value="Ankyrin_rpt"/>
</dbReference>
<proteinExistence type="predicted"/>
<evidence type="ECO:0008006" key="7">
    <source>
        <dbReference type="Google" id="ProtNLM"/>
    </source>
</evidence>
<dbReference type="SUPFAM" id="SSF48403">
    <property type="entry name" value="Ankyrin repeat"/>
    <property type="match status" value="1"/>
</dbReference>
<feature type="region of interest" description="Disordered" evidence="4">
    <location>
        <begin position="1"/>
        <end position="28"/>
    </location>
</feature>
<dbReference type="Proteomes" id="UP001521181">
    <property type="component" value="Unassembled WGS sequence"/>
</dbReference>
<evidence type="ECO:0000313" key="5">
    <source>
        <dbReference type="EMBL" id="MCE5972713.1"/>
    </source>
</evidence>
<dbReference type="RefSeq" id="WP_233675722.1">
    <property type="nucleotide sequence ID" value="NZ_JAJUOS010000002.1"/>
</dbReference>
<comment type="caution">
    <text evidence="5">The sequence shown here is derived from an EMBL/GenBank/DDBJ whole genome shotgun (WGS) entry which is preliminary data.</text>
</comment>
<evidence type="ECO:0000256" key="4">
    <source>
        <dbReference type="SAM" id="MobiDB-lite"/>
    </source>
</evidence>
<dbReference type="PROSITE" id="PS50297">
    <property type="entry name" value="ANK_REP_REGION"/>
    <property type="match status" value="1"/>
</dbReference>
<dbReference type="Pfam" id="PF13637">
    <property type="entry name" value="Ank_4"/>
    <property type="match status" value="1"/>
</dbReference>
<evidence type="ECO:0000256" key="1">
    <source>
        <dbReference type="ARBA" id="ARBA00022737"/>
    </source>
</evidence>
<feature type="compositionally biased region" description="Basic and acidic residues" evidence="4">
    <location>
        <begin position="1"/>
        <end position="10"/>
    </location>
</feature>
<organism evidence="5 6">
    <name type="scientific">Rhodobacter flavimaris</name>
    <dbReference type="NCBI Taxonomy" id="2907145"/>
    <lineage>
        <taxon>Bacteria</taxon>
        <taxon>Pseudomonadati</taxon>
        <taxon>Pseudomonadota</taxon>
        <taxon>Alphaproteobacteria</taxon>
        <taxon>Rhodobacterales</taxon>
        <taxon>Rhodobacter group</taxon>
        <taxon>Rhodobacter</taxon>
    </lineage>
</organism>
<accession>A0ABS8YTF2</accession>
<evidence type="ECO:0000256" key="3">
    <source>
        <dbReference type="PROSITE-ProRule" id="PRU00023"/>
    </source>
</evidence>
<dbReference type="Pfam" id="PF00023">
    <property type="entry name" value="Ank"/>
    <property type="match status" value="1"/>
</dbReference>
<feature type="repeat" description="ANK" evidence="3">
    <location>
        <begin position="194"/>
        <end position="226"/>
    </location>
</feature>
<protein>
    <recommendedName>
        <fullName evidence="7">Ankyrin repeat domain-containing protein</fullName>
    </recommendedName>
</protein>
<dbReference type="InterPro" id="IPR036770">
    <property type="entry name" value="Ankyrin_rpt-contain_sf"/>
</dbReference>
<name>A0ABS8YTF2_9RHOB</name>
<evidence type="ECO:0000313" key="6">
    <source>
        <dbReference type="Proteomes" id="UP001521181"/>
    </source>
</evidence>
<dbReference type="PANTHER" id="PTHR24171">
    <property type="entry name" value="ANKYRIN REPEAT DOMAIN-CONTAINING PROTEIN 39-RELATED"/>
    <property type="match status" value="1"/>
</dbReference>
<dbReference type="EMBL" id="JAJUOS010000002">
    <property type="protein sequence ID" value="MCE5972713.1"/>
    <property type="molecule type" value="Genomic_DNA"/>
</dbReference>
<keyword evidence="6" id="KW-1185">Reference proteome</keyword>
<evidence type="ECO:0000256" key="2">
    <source>
        <dbReference type="ARBA" id="ARBA00023043"/>
    </source>
</evidence>
<dbReference type="PROSITE" id="PS50088">
    <property type="entry name" value="ANK_REPEAT"/>
    <property type="match status" value="1"/>
</dbReference>
<sequence length="312" mass="33628">MTKIRKDSALHPHTPLRPTTAAPRARTVQPVAIEDVARNAAADRAEHWLAQVRAAEQSGNMERVAALVQMLRANSARPTCNNADPNHELRDAIESGDLAALSDLLATGIDLNALTDGFGMPPLIWAMSANHRSAKVIGALLAHGADARFVSDEGYNPLHFVGGYPWGDETPNELCAIVALLKKHGARMEGRTHWGWTPLYRAVFEGNTTEVAALLRHGADPNAAPAERAAPGYTRAEHMLIAAGHQAGKLRLLLEHGADPRPVIGSFAVKAAQAEMALAERRANGRDARYEEEVVEGYEASLALMRAALARH</sequence>
<dbReference type="Gene3D" id="1.25.40.20">
    <property type="entry name" value="Ankyrin repeat-containing domain"/>
    <property type="match status" value="1"/>
</dbReference>